<keyword evidence="8" id="KW-1185">Reference proteome</keyword>
<dbReference type="OrthoDB" id="10253254at2759"/>
<dbReference type="PROSITE" id="PS51192">
    <property type="entry name" value="HELICASE_ATP_BIND_1"/>
    <property type="match status" value="1"/>
</dbReference>
<keyword evidence="4" id="KW-0067">ATP-binding</keyword>
<dbReference type="InterPro" id="IPR014001">
    <property type="entry name" value="Helicase_ATP-bd"/>
</dbReference>
<feature type="compositionally biased region" description="Basic and acidic residues" evidence="5">
    <location>
        <begin position="176"/>
        <end position="186"/>
    </location>
</feature>
<dbReference type="SMART" id="SM00487">
    <property type="entry name" value="DEXDc"/>
    <property type="match status" value="1"/>
</dbReference>
<keyword evidence="1" id="KW-0547">Nucleotide-binding</keyword>
<evidence type="ECO:0000259" key="6">
    <source>
        <dbReference type="PROSITE" id="PS51192"/>
    </source>
</evidence>
<evidence type="ECO:0000256" key="2">
    <source>
        <dbReference type="ARBA" id="ARBA00022801"/>
    </source>
</evidence>
<dbReference type="Gene3D" id="3.40.50.300">
    <property type="entry name" value="P-loop containing nucleotide triphosphate hydrolases"/>
    <property type="match status" value="1"/>
</dbReference>
<evidence type="ECO:0000313" key="7">
    <source>
        <dbReference type="EMBL" id="OIW31524.1"/>
    </source>
</evidence>
<evidence type="ECO:0000313" key="8">
    <source>
        <dbReference type="Proteomes" id="UP000182658"/>
    </source>
</evidence>
<protein>
    <recommendedName>
        <fullName evidence="6">Helicase ATP-binding domain-containing protein</fullName>
    </recommendedName>
</protein>
<evidence type="ECO:0000256" key="3">
    <source>
        <dbReference type="ARBA" id="ARBA00022806"/>
    </source>
</evidence>
<accession>A0A1J7JQA5</accession>
<feature type="domain" description="Helicase ATP-binding" evidence="6">
    <location>
        <begin position="1"/>
        <end position="162"/>
    </location>
</feature>
<dbReference type="PANTHER" id="PTHR18934">
    <property type="entry name" value="ATP-DEPENDENT RNA HELICASE"/>
    <property type="match status" value="1"/>
</dbReference>
<dbReference type="InterPro" id="IPR027417">
    <property type="entry name" value="P-loop_NTPase"/>
</dbReference>
<reference evidence="7 8" key="1">
    <citation type="submission" date="2016-10" db="EMBL/GenBank/DDBJ databases">
        <title>Draft genome sequence of Coniochaeta ligniaria NRRL30616, a lignocellulolytic fungus for bioabatement of inhibitors in plant biomass hydrolysates.</title>
        <authorList>
            <consortium name="DOE Joint Genome Institute"/>
            <person name="Jimenez D.J."/>
            <person name="Hector R.E."/>
            <person name="Riley R."/>
            <person name="Sun H."/>
            <person name="Grigoriev I.V."/>
            <person name="Van Elsas J.D."/>
            <person name="Nichols N.N."/>
        </authorList>
    </citation>
    <scope>NUCLEOTIDE SEQUENCE [LARGE SCALE GENOMIC DNA]</scope>
    <source>
        <strain evidence="7 8">NRRL 30616</strain>
    </source>
</reference>
<sequence length="252" mass="28213">MVAVVTAASVSTAAPTQAPAAPATAQALAARGQVMVTQPRRIAALEVARYVAMANGCNVGEEVGYNYKMRGDNKTTGDVTRLCFVTEGILLNAICRDRKLPFLTAVIIDEVHERSVNTDLILAFLRDTIKERPDFKVVLILATADLRILTKYFPTAEILTTPGRSFPVERFYSESPRPRPSSEPDHHRRQRIRGRRRDGGRRRRGRHVRMPSQIDITCCTLRYNILILVFSAGRLDIWPGLALSQRCRRRSG</sequence>
<name>A0A1J7JQA5_9PEZI</name>
<organism evidence="7 8">
    <name type="scientific">Coniochaeta ligniaria NRRL 30616</name>
    <dbReference type="NCBI Taxonomy" id="1408157"/>
    <lineage>
        <taxon>Eukaryota</taxon>
        <taxon>Fungi</taxon>
        <taxon>Dikarya</taxon>
        <taxon>Ascomycota</taxon>
        <taxon>Pezizomycotina</taxon>
        <taxon>Sordariomycetes</taxon>
        <taxon>Sordariomycetidae</taxon>
        <taxon>Coniochaetales</taxon>
        <taxon>Coniochaetaceae</taxon>
        <taxon>Coniochaeta</taxon>
    </lineage>
</organism>
<dbReference type="InParanoid" id="A0A1J7JQA5"/>
<keyword evidence="2" id="KW-0378">Hydrolase</keyword>
<dbReference type="EMBL" id="KV875095">
    <property type="protein sequence ID" value="OIW31524.1"/>
    <property type="molecule type" value="Genomic_DNA"/>
</dbReference>
<dbReference type="GO" id="GO:0003723">
    <property type="term" value="F:RNA binding"/>
    <property type="evidence" value="ECO:0007669"/>
    <property type="project" value="TreeGrafter"/>
</dbReference>
<evidence type="ECO:0000256" key="5">
    <source>
        <dbReference type="SAM" id="MobiDB-lite"/>
    </source>
</evidence>
<dbReference type="STRING" id="1408157.A0A1J7JQA5"/>
<dbReference type="PANTHER" id="PTHR18934:SF91">
    <property type="entry name" value="PRE-MRNA-SPLICING FACTOR ATP-DEPENDENT RNA HELICASE PRP16"/>
    <property type="match status" value="1"/>
</dbReference>
<dbReference type="GO" id="GO:0016787">
    <property type="term" value="F:hydrolase activity"/>
    <property type="evidence" value="ECO:0007669"/>
    <property type="project" value="UniProtKB-KW"/>
</dbReference>
<gene>
    <name evidence="7" type="ORF">CONLIGDRAFT_571330</name>
</gene>
<dbReference type="GO" id="GO:0005524">
    <property type="term" value="F:ATP binding"/>
    <property type="evidence" value="ECO:0007669"/>
    <property type="project" value="UniProtKB-KW"/>
</dbReference>
<dbReference type="CDD" id="cd17917">
    <property type="entry name" value="DEXHc_RHA-like"/>
    <property type="match status" value="1"/>
</dbReference>
<dbReference type="SUPFAM" id="SSF52540">
    <property type="entry name" value="P-loop containing nucleoside triphosphate hydrolases"/>
    <property type="match status" value="1"/>
</dbReference>
<dbReference type="AlphaFoldDB" id="A0A1J7JQA5"/>
<feature type="region of interest" description="Disordered" evidence="5">
    <location>
        <begin position="169"/>
        <end position="207"/>
    </location>
</feature>
<feature type="compositionally biased region" description="Basic residues" evidence="5">
    <location>
        <begin position="187"/>
        <end position="207"/>
    </location>
</feature>
<evidence type="ECO:0000256" key="4">
    <source>
        <dbReference type="ARBA" id="ARBA00022840"/>
    </source>
</evidence>
<proteinExistence type="predicted"/>
<evidence type="ECO:0000256" key="1">
    <source>
        <dbReference type="ARBA" id="ARBA00022741"/>
    </source>
</evidence>
<keyword evidence="3" id="KW-0347">Helicase</keyword>
<dbReference type="GO" id="GO:0004386">
    <property type="term" value="F:helicase activity"/>
    <property type="evidence" value="ECO:0007669"/>
    <property type="project" value="UniProtKB-KW"/>
</dbReference>
<dbReference type="Proteomes" id="UP000182658">
    <property type="component" value="Unassembled WGS sequence"/>
</dbReference>